<dbReference type="FunFam" id="3.40.190.10:FF:000035">
    <property type="entry name" value="Molybdate ABC transporter substrate-binding protein"/>
    <property type="match status" value="1"/>
</dbReference>
<dbReference type="EMBL" id="PVTK01000008">
    <property type="protein sequence ID" value="PRY63419.1"/>
    <property type="molecule type" value="Genomic_DNA"/>
</dbReference>
<evidence type="ECO:0000256" key="1">
    <source>
        <dbReference type="ARBA" id="ARBA00009175"/>
    </source>
</evidence>
<dbReference type="SUPFAM" id="SSF53850">
    <property type="entry name" value="Periplasmic binding protein-like II"/>
    <property type="match status" value="1"/>
</dbReference>
<feature type="binding site" evidence="6">
    <location>
        <position position="193"/>
    </location>
    <ligand>
        <name>molybdate</name>
        <dbReference type="ChEBI" id="CHEBI:36264"/>
    </ligand>
</feature>
<dbReference type="GO" id="GO:0030288">
    <property type="term" value="C:outer membrane-bounded periplasmic space"/>
    <property type="evidence" value="ECO:0007669"/>
    <property type="project" value="TreeGrafter"/>
</dbReference>
<comment type="subunit">
    <text evidence="5">The complex is composed of two ATP-binding proteins (ModC), two transmembrane proteins (ModB) and a solute-binding protein (ModA).</text>
</comment>
<dbReference type="Gene3D" id="3.40.190.10">
    <property type="entry name" value="Periplasmic binding protein-like II"/>
    <property type="match status" value="2"/>
</dbReference>
<dbReference type="InterPro" id="IPR005950">
    <property type="entry name" value="ModA"/>
</dbReference>
<dbReference type="NCBIfam" id="NF007958">
    <property type="entry name" value="PRK10677.1"/>
    <property type="match status" value="1"/>
</dbReference>
<sequence>MTSHVIHGAILAAAFVLLSGPAQATERLHIAAAASLTDALNEAISVYQAEHDVQVTPVYASSSTLARQIANGSPADLFLSANVAWMDWLENQGVSVQQRRNLLHNRLALVSARDTLPERFTPGGELPVISLLQDRERLSVGDPDHVPAGIYTQQALEALGEWNALAPRLARGGDVRAALTLVERQETPVGVVYQTDALASDAVRILGLFPADSHAPITYPIALIDAEHNEAAVALKAWLASEDALEIFTRYGFTPDDTAMENKALENKTP</sequence>
<keyword evidence="9" id="KW-1185">Reference proteome</keyword>
<dbReference type="NCBIfam" id="TIGR01256">
    <property type="entry name" value="modA"/>
    <property type="match status" value="1"/>
</dbReference>
<comment type="similarity">
    <text evidence="1">Belongs to the bacterial solute-binding protein ModA family.</text>
</comment>
<dbReference type="GO" id="GO:0046872">
    <property type="term" value="F:metal ion binding"/>
    <property type="evidence" value="ECO:0007669"/>
    <property type="project" value="UniProtKB-KW"/>
</dbReference>
<dbReference type="InterPro" id="IPR050682">
    <property type="entry name" value="ModA/WtpA"/>
</dbReference>
<comment type="caution">
    <text evidence="8">The sequence shown here is derived from an EMBL/GenBank/DDBJ whole genome shotgun (WGS) entry which is preliminary data.</text>
</comment>
<reference evidence="8 9" key="1">
    <citation type="submission" date="2018-03" db="EMBL/GenBank/DDBJ databases">
        <title>Genomic Encyclopedia of Type Strains, Phase III (KMG-III): the genomes of soil and plant-associated and newly described type strains.</title>
        <authorList>
            <person name="Whitman W."/>
        </authorList>
    </citation>
    <scope>NUCLEOTIDE SEQUENCE [LARGE SCALE GENOMIC DNA]</scope>
    <source>
        <strain evidence="8 9">CGMCC 1.12152</strain>
    </source>
</reference>
<evidence type="ECO:0000313" key="8">
    <source>
        <dbReference type="EMBL" id="PRY63419.1"/>
    </source>
</evidence>
<evidence type="ECO:0000256" key="6">
    <source>
        <dbReference type="PIRSR" id="PIRSR004846-1"/>
    </source>
</evidence>
<evidence type="ECO:0000256" key="5">
    <source>
        <dbReference type="ARBA" id="ARBA00062515"/>
    </source>
</evidence>
<dbReference type="OrthoDB" id="9785015at2"/>
<feature type="chain" id="PRO_5015660480" evidence="7">
    <location>
        <begin position="25"/>
        <end position="270"/>
    </location>
</feature>
<evidence type="ECO:0000256" key="3">
    <source>
        <dbReference type="ARBA" id="ARBA00022723"/>
    </source>
</evidence>
<keyword evidence="4 7" id="KW-0732">Signal</keyword>
<feature type="signal peptide" evidence="7">
    <location>
        <begin position="1"/>
        <end position="24"/>
    </location>
</feature>
<feature type="binding site" evidence="6">
    <location>
        <position position="148"/>
    </location>
    <ligand>
        <name>molybdate</name>
        <dbReference type="ChEBI" id="CHEBI:36264"/>
    </ligand>
</feature>
<protein>
    <submittedName>
        <fullName evidence="8">Molybdate transport system substrate-binding protein</fullName>
    </submittedName>
</protein>
<feature type="binding site" evidence="6">
    <location>
        <position position="175"/>
    </location>
    <ligand>
        <name>molybdate</name>
        <dbReference type="ChEBI" id="CHEBI:36264"/>
    </ligand>
</feature>
<dbReference type="RefSeq" id="WP_106375480.1">
    <property type="nucleotide sequence ID" value="NZ_PVTK01000008.1"/>
</dbReference>
<evidence type="ECO:0000256" key="2">
    <source>
        <dbReference type="ARBA" id="ARBA00022505"/>
    </source>
</evidence>
<dbReference type="GO" id="GO:0015689">
    <property type="term" value="P:molybdate ion transport"/>
    <property type="evidence" value="ECO:0007669"/>
    <property type="project" value="InterPro"/>
</dbReference>
<organism evidence="8 9">
    <name type="scientific">Vreelandella songnenensis</name>
    <dbReference type="NCBI Taxonomy" id="1176243"/>
    <lineage>
        <taxon>Bacteria</taxon>
        <taxon>Pseudomonadati</taxon>
        <taxon>Pseudomonadota</taxon>
        <taxon>Gammaproteobacteria</taxon>
        <taxon>Oceanospirillales</taxon>
        <taxon>Halomonadaceae</taxon>
        <taxon>Vreelandella</taxon>
    </lineage>
</organism>
<feature type="binding site" evidence="6">
    <location>
        <position position="35"/>
    </location>
    <ligand>
        <name>molybdate</name>
        <dbReference type="ChEBI" id="CHEBI:36264"/>
    </ligand>
</feature>
<dbReference type="Proteomes" id="UP000237647">
    <property type="component" value="Unassembled WGS sequence"/>
</dbReference>
<name>A0A2T0UZQ7_9GAMM</name>
<keyword evidence="3 6" id="KW-0479">Metal-binding</keyword>
<dbReference type="PANTHER" id="PTHR30632:SF17">
    <property type="entry name" value="MOLYBDATE-BINDING PROTEIN MODA"/>
    <property type="match status" value="1"/>
</dbReference>
<accession>A0A2T0UZQ7</accession>
<gene>
    <name evidence="8" type="ORF">B0H98_10814</name>
</gene>
<proteinExistence type="inferred from homology"/>
<keyword evidence="2 6" id="KW-0500">Molybdenum</keyword>
<dbReference type="GO" id="GO:0030973">
    <property type="term" value="F:molybdate ion binding"/>
    <property type="evidence" value="ECO:0007669"/>
    <property type="project" value="TreeGrafter"/>
</dbReference>
<evidence type="ECO:0000313" key="9">
    <source>
        <dbReference type="Proteomes" id="UP000237647"/>
    </source>
</evidence>
<feature type="binding site" evidence="6">
    <location>
        <position position="62"/>
    </location>
    <ligand>
        <name>molybdate</name>
        <dbReference type="ChEBI" id="CHEBI:36264"/>
    </ligand>
</feature>
<dbReference type="PANTHER" id="PTHR30632">
    <property type="entry name" value="MOLYBDATE-BINDING PERIPLASMIC PROTEIN"/>
    <property type="match status" value="1"/>
</dbReference>
<evidence type="ECO:0000256" key="7">
    <source>
        <dbReference type="SAM" id="SignalP"/>
    </source>
</evidence>
<evidence type="ECO:0000256" key="4">
    <source>
        <dbReference type="ARBA" id="ARBA00022729"/>
    </source>
</evidence>
<dbReference type="PIRSF" id="PIRSF004846">
    <property type="entry name" value="ModA"/>
    <property type="match status" value="1"/>
</dbReference>
<dbReference type="AlphaFoldDB" id="A0A2T0UZQ7"/>
<dbReference type="Pfam" id="PF13531">
    <property type="entry name" value="SBP_bac_11"/>
    <property type="match status" value="1"/>
</dbReference>
<dbReference type="GO" id="GO:1901359">
    <property type="term" value="F:tungstate binding"/>
    <property type="evidence" value="ECO:0007669"/>
    <property type="project" value="UniProtKB-ARBA"/>
</dbReference>